<accession>A0ABS8LV41</accession>
<dbReference type="Proteomes" id="UP001430700">
    <property type="component" value="Unassembled WGS sequence"/>
</dbReference>
<dbReference type="EMBL" id="JAJJMN010000001">
    <property type="protein sequence ID" value="MCC9016438.1"/>
    <property type="molecule type" value="Genomic_DNA"/>
</dbReference>
<dbReference type="RefSeq" id="WP_229998427.1">
    <property type="nucleotide sequence ID" value="NZ_JAJJMN010000001.1"/>
</dbReference>
<name>A0ABS8LV41_9FLAO</name>
<organism evidence="1 2">
    <name type="scientific">Flavobacterium lipolyticum</name>
    <dbReference type="NCBI Taxonomy" id="2893754"/>
    <lineage>
        <taxon>Bacteria</taxon>
        <taxon>Pseudomonadati</taxon>
        <taxon>Bacteroidota</taxon>
        <taxon>Flavobacteriia</taxon>
        <taxon>Flavobacteriales</taxon>
        <taxon>Flavobacteriaceae</taxon>
        <taxon>Flavobacterium</taxon>
    </lineage>
</organism>
<proteinExistence type="predicted"/>
<keyword evidence="2" id="KW-1185">Reference proteome</keyword>
<reference evidence="1" key="1">
    <citation type="submission" date="2021-11" db="EMBL/GenBank/DDBJ databases">
        <title>Description of novel Flavobacterium species.</title>
        <authorList>
            <person name="Saticioglu I.B."/>
            <person name="Ay H."/>
            <person name="Altun S."/>
            <person name="Duman M."/>
        </authorList>
    </citation>
    <scope>NUCLEOTIDE SEQUENCE</scope>
    <source>
        <strain evidence="1">F-126</strain>
    </source>
</reference>
<comment type="caution">
    <text evidence="1">The sequence shown here is derived from an EMBL/GenBank/DDBJ whole genome shotgun (WGS) entry which is preliminary data.</text>
</comment>
<protein>
    <submittedName>
        <fullName evidence="1">Uncharacterized protein</fullName>
    </submittedName>
</protein>
<sequence>MKIMICLFLSLFMFSCKDKENGKVKNELKLIKPQEVVINKDLRGLIPDVYENVVTETIDFDSDSKKDFICTVYDSKRDINIEYWITSNYKLFLVNEFYGSINYKFFINLDEDDMLELFRCSGEEDGIDYAFYDIKNKKLESLLYFTPILIDKDRPNNYFFGYPWDISEIVVSDHKLLSSVTNSMERDGEILIPENQKFLPVIFFNGKTTQPEIKYDKKIKKEYFSLERIINTVNKVGEKQNLKTIEALE</sequence>
<evidence type="ECO:0000313" key="1">
    <source>
        <dbReference type="EMBL" id="MCC9016438.1"/>
    </source>
</evidence>
<dbReference type="PROSITE" id="PS51257">
    <property type="entry name" value="PROKAR_LIPOPROTEIN"/>
    <property type="match status" value="1"/>
</dbReference>
<evidence type="ECO:0000313" key="2">
    <source>
        <dbReference type="Proteomes" id="UP001430700"/>
    </source>
</evidence>
<gene>
    <name evidence="1" type="ORF">LNQ34_01450</name>
</gene>